<feature type="region of interest" description="Disordered" evidence="5">
    <location>
        <begin position="1"/>
        <end position="23"/>
    </location>
</feature>
<organism evidence="8 9">
    <name type="scientific">Potamilus streckersoni</name>
    <dbReference type="NCBI Taxonomy" id="2493646"/>
    <lineage>
        <taxon>Eukaryota</taxon>
        <taxon>Metazoa</taxon>
        <taxon>Spiralia</taxon>
        <taxon>Lophotrochozoa</taxon>
        <taxon>Mollusca</taxon>
        <taxon>Bivalvia</taxon>
        <taxon>Autobranchia</taxon>
        <taxon>Heteroconchia</taxon>
        <taxon>Palaeoheterodonta</taxon>
        <taxon>Unionida</taxon>
        <taxon>Unionoidea</taxon>
        <taxon>Unionidae</taxon>
        <taxon>Ambleminae</taxon>
        <taxon>Lampsilini</taxon>
        <taxon>Potamilus</taxon>
    </lineage>
</organism>
<reference evidence="8" key="1">
    <citation type="journal article" date="2021" name="Genome Biol. Evol.">
        <title>A High-Quality Reference Genome for a Parasitic Bivalve with Doubly Uniparental Inheritance (Bivalvia: Unionida).</title>
        <authorList>
            <person name="Smith C.H."/>
        </authorList>
    </citation>
    <scope>NUCLEOTIDE SEQUENCE</scope>
    <source>
        <strain evidence="8">CHS0354</strain>
    </source>
</reference>
<evidence type="ECO:0000256" key="1">
    <source>
        <dbReference type="ARBA" id="ARBA00004370"/>
    </source>
</evidence>
<dbReference type="InterPro" id="IPR000276">
    <property type="entry name" value="GPCR_Rhodpsn"/>
</dbReference>
<evidence type="ECO:0000256" key="2">
    <source>
        <dbReference type="ARBA" id="ARBA00022692"/>
    </source>
</evidence>
<dbReference type="Pfam" id="PF00001">
    <property type="entry name" value="7tm_1"/>
    <property type="match status" value="1"/>
</dbReference>
<sequence>MGDITDMNYSSNTNKPGLNEIPDTNSTGPDWKCYVSFGYCTNGTHITIEEEEDNVAFWQIPQLIFLSVMFLFIVAGNSCLLAAINLSENGRKTRMNFFIMNLAIADLLVGLFHVSADIAEKSVITFHAGPAVCKIVKFMQATVVYASTFVLVSLSIDRVDAIARPMNFARRATATILSKLDD</sequence>
<evidence type="ECO:0000256" key="3">
    <source>
        <dbReference type="ARBA" id="ARBA00022989"/>
    </source>
</evidence>
<feature type="transmembrane region" description="Helical" evidence="6">
    <location>
        <begin position="135"/>
        <end position="156"/>
    </location>
</feature>
<accession>A0AAE0VYJ2</accession>
<comment type="caution">
    <text evidence="8">The sequence shown here is derived from an EMBL/GenBank/DDBJ whole genome shotgun (WGS) entry which is preliminary data.</text>
</comment>
<keyword evidence="4 6" id="KW-0472">Membrane</keyword>
<dbReference type="PRINTS" id="PR00237">
    <property type="entry name" value="GPCRRHODOPSN"/>
</dbReference>
<feature type="domain" description="G-protein coupled receptors family 1 profile" evidence="7">
    <location>
        <begin position="76"/>
        <end position="182"/>
    </location>
</feature>
<dbReference type="AlphaFoldDB" id="A0AAE0VYJ2"/>
<gene>
    <name evidence="8" type="ORF">CHS0354_008825</name>
</gene>
<reference evidence="8" key="3">
    <citation type="submission" date="2023-05" db="EMBL/GenBank/DDBJ databases">
        <authorList>
            <person name="Smith C.H."/>
        </authorList>
    </citation>
    <scope>NUCLEOTIDE SEQUENCE</scope>
    <source>
        <strain evidence="8">CHS0354</strain>
        <tissue evidence="8">Mantle</tissue>
    </source>
</reference>
<evidence type="ECO:0000313" key="8">
    <source>
        <dbReference type="EMBL" id="KAK3595393.1"/>
    </source>
</evidence>
<feature type="transmembrane region" description="Helical" evidence="6">
    <location>
        <begin position="63"/>
        <end position="84"/>
    </location>
</feature>
<dbReference type="Proteomes" id="UP001195483">
    <property type="component" value="Unassembled WGS sequence"/>
</dbReference>
<name>A0AAE0VYJ2_9BIVA</name>
<feature type="transmembrane region" description="Helical" evidence="6">
    <location>
        <begin position="96"/>
        <end position="115"/>
    </location>
</feature>
<dbReference type="Gene3D" id="1.20.1070.10">
    <property type="entry name" value="Rhodopsin 7-helix transmembrane proteins"/>
    <property type="match status" value="1"/>
</dbReference>
<evidence type="ECO:0000313" key="9">
    <source>
        <dbReference type="Proteomes" id="UP001195483"/>
    </source>
</evidence>
<keyword evidence="9" id="KW-1185">Reference proteome</keyword>
<dbReference type="EMBL" id="JAEAOA010000576">
    <property type="protein sequence ID" value="KAK3595393.1"/>
    <property type="molecule type" value="Genomic_DNA"/>
</dbReference>
<protein>
    <recommendedName>
        <fullName evidence="7">G-protein coupled receptors family 1 profile domain-containing protein</fullName>
    </recommendedName>
</protein>
<evidence type="ECO:0000256" key="6">
    <source>
        <dbReference type="SAM" id="Phobius"/>
    </source>
</evidence>
<dbReference type="PROSITE" id="PS50262">
    <property type="entry name" value="G_PROTEIN_RECEP_F1_2"/>
    <property type="match status" value="1"/>
</dbReference>
<dbReference type="PANTHER" id="PTHR24244:SF1">
    <property type="entry name" value="G-PROTEIN COUPLED RECEPTORS FAMILY 1 PROFILE DOMAIN-CONTAINING PROTEIN"/>
    <property type="match status" value="1"/>
</dbReference>
<comment type="subcellular location">
    <subcellularLocation>
        <location evidence="1">Membrane</location>
    </subcellularLocation>
</comment>
<reference evidence="8" key="2">
    <citation type="journal article" date="2021" name="Genome Biol. Evol.">
        <title>Developing a high-quality reference genome for a parasitic bivalve with doubly uniparental inheritance (Bivalvia: Unionida).</title>
        <authorList>
            <person name="Smith C.H."/>
        </authorList>
    </citation>
    <scope>NUCLEOTIDE SEQUENCE</scope>
    <source>
        <strain evidence="8">CHS0354</strain>
        <tissue evidence="8">Mantle</tissue>
    </source>
</reference>
<dbReference type="SUPFAM" id="SSF81321">
    <property type="entry name" value="Family A G protein-coupled receptor-like"/>
    <property type="match status" value="1"/>
</dbReference>
<dbReference type="InterPro" id="IPR027294">
    <property type="entry name" value="NPS_rcpt"/>
</dbReference>
<keyword evidence="3 6" id="KW-1133">Transmembrane helix</keyword>
<proteinExistence type="predicted"/>
<evidence type="ECO:0000256" key="4">
    <source>
        <dbReference type="ARBA" id="ARBA00023136"/>
    </source>
</evidence>
<dbReference type="GO" id="GO:0008188">
    <property type="term" value="F:neuropeptide receptor activity"/>
    <property type="evidence" value="ECO:0007669"/>
    <property type="project" value="InterPro"/>
</dbReference>
<evidence type="ECO:0000259" key="7">
    <source>
        <dbReference type="PROSITE" id="PS50262"/>
    </source>
</evidence>
<evidence type="ECO:0000256" key="5">
    <source>
        <dbReference type="SAM" id="MobiDB-lite"/>
    </source>
</evidence>
<dbReference type="InterPro" id="IPR017452">
    <property type="entry name" value="GPCR_Rhodpsn_7TM"/>
</dbReference>
<feature type="compositionally biased region" description="Polar residues" evidence="5">
    <location>
        <begin position="7"/>
        <end position="23"/>
    </location>
</feature>
<keyword evidence="2 6" id="KW-0812">Transmembrane</keyword>
<dbReference type="PANTHER" id="PTHR24244">
    <property type="entry name" value="NEUROPEPTIDE S RECEPTOR"/>
    <property type="match status" value="1"/>
</dbReference>
<dbReference type="GO" id="GO:0016020">
    <property type="term" value="C:membrane"/>
    <property type="evidence" value="ECO:0007669"/>
    <property type="project" value="UniProtKB-SubCell"/>
</dbReference>